<proteinExistence type="predicted"/>
<evidence type="ECO:0000313" key="2">
    <source>
        <dbReference type="Proteomes" id="UP000223606"/>
    </source>
</evidence>
<sequence length="141" mass="15227">MNALVAIGPAILRVIGMNPQRIASRETGRVIVTPTFGGNDIQLTGSDPKETSIDAETLPQTLGGTDAVTLLTAYQRLQTPVPFIRLSASFLGLVSTGSVIVKELEVDEERLHPRDGLGRIMRMRVTLVHSGDLFGWGLSFL</sequence>
<dbReference type="EMBL" id="LT960614">
    <property type="protein sequence ID" value="SON55832.1"/>
    <property type="molecule type" value="Genomic_DNA"/>
</dbReference>
<gene>
    <name evidence="1" type="ORF">HDIA_2291</name>
</gene>
<keyword evidence="2" id="KW-1185">Reference proteome</keyword>
<name>A0A2C9D675_9HYPH</name>
<organism evidence="1 2">
    <name type="scientific">Hartmannibacter diazotrophicus</name>
    <dbReference type="NCBI Taxonomy" id="1482074"/>
    <lineage>
        <taxon>Bacteria</taxon>
        <taxon>Pseudomonadati</taxon>
        <taxon>Pseudomonadota</taxon>
        <taxon>Alphaproteobacteria</taxon>
        <taxon>Hyphomicrobiales</taxon>
        <taxon>Pleomorphomonadaceae</taxon>
        <taxon>Hartmannibacter</taxon>
    </lineage>
</organism>
<reference evidence="2" key="1">
    <citation type="submission" date="2017-09" db="EMBL/GenBank/DDBJ databases">
        <title>Genome sequence of Nannocystis excedens DSM 71.</title>
        <authorList>
            <person name="Blom J."/>
        </authorList>
    </citation>
    <scope>NUCLEOTIDE SEQUENCE [LARGE SCALE GENOMIC DNA]</scope>
    <source>
        <strain evidence="2">type strain: E19</strain>
    </source>
</reference>
<dbReference type="OrthoDB" id="7851972at2"/>
<accession>A0A2C9D675</accession>
<dbReference type="AlphaFoldDB" id="A0A2C9D675"/>
<protein>
    <recommendedName>
        <fullName evidence="3">Phage protein U</fullName>
    </recommendedName>
</protein>
<evidence type="ECO:0000313" key="1">
    <source>
        <dbReference type="EMBL" id="SON55832.1"/>
    </source>
</evidence>
<dbReference type="KEGG" id="hdi:HDIA_2291"/>
<dbReference type="RefSeq" id="WP_099556290.1">
    <property type="nucleotide sequence ID" value="NZ_LT960614.1"/>
</dbReference>
<evidence type="ECO:0008006" key="3">
    <source>
        <dbReference type="Google" id="ProtNLM"/>
    </source>
</evidence>
<dbReference type="Proteomes" id="UP000223606">
    <property type="component" value="Chromosome 1"/>
</dbReference>